<feature type="region of interest" description="Disordered" evidence="2">
    <location>
        <begin position="605"/>
        <end position="626"/>
    </location>
</feature>
<dbReference type="CDD" id="cd00590">
    <property type="entry name" value="RRM_SF"/>
    <property type="match status" value="1"/>
</dbReference>
<feature type="region of interest" description="Disordered" evidence="2">
    <location>
        <begin position="1"/>
        <end position="52"/>
    </location>
</feature>
<feature type="compositionally biased region" description="Basic and acidic residues" evidence="2">
    <location>
        <begin position="26"/>
        <end position="36"/>
    </location>
</feature>
<feature type="domain" description="RRM" evidence="3">
    <location>
        <begin position="190"/>
        <end position="267"/>
    </location>
</feature>
<dbReference type="InterPro" id="IPR035979">
    <property type="entry name" value="RBD_domain_sf"/>
</dbReference>
<protein>
    <recommendedName>
        <fullName evidence="3">RRM domain-containing protein</fullName>
    </recommendedName>
</protein>
<feature type="region of interest" description="Disordered" evidence="2">
    <location>
        <begin position="357"/>
        <end position="418"/>
    </location>
</feature>
<name>A0A7S0KDW1_9CHLO</name>
<organism evidence="4">
    <name type="scientific">Ostreococcus mediterraneus</name>
    <dbReference type="NCBI Taxonomy" id="1486918"/>
    <lineage>
        <taxon>Eukaryota</taxon>
        <taxon>Viridiplantae</taxon>
        <taxon>Chlorophyta</taxon>
        <taxon>Mamiellophyceae</taxon>
        <taxon>Mamiellales</taxon>
        <taxon>Bathycoccaceae</taxon>
        <taxon>Ostreococcus</taxon>
    </lineage>
</organism>
<dbReference type="SMART" id="SM00360">
    <property type="entry name" value="RRM"/>
    <property type="match status" value="4"/>
</dbReference>
<dbReference type="InterPro" id="IPR012677">
    <property type="entry name" value="Nucleotide-bd_a/b_plait_sf"/>
</dbReference>
<dbReference type="PROSITE" id="PS50102">
    <property type="entry name" value="RRM"/>
    <property type="match status" value="4"/>
</dbReference>
<dbReference type="InterPro" id="IPR000504">
    <property type="entry name" value="RRM_dom"/>
</dbReference>
<sequence>MATPPSISRASARRGNARDGCAYEGDDARLGQPREWDDGDDDYDEEEEEEEAMGAHGGLGYYYYASPTSGSPSTPRTAQMTYGGHVGSPSLPPPPPYGAQWYNAAAMAAGGLVRAPGCALPVPVVVPLSLVPGGVVDASTQTMHHAMYYNQYSAAAVAMGGMYAHRWDGSQRSRTRARGRRVEDVDGSRRTVYVKEVHVSVTESELAALFEDACGHVIDCRLCGDAGSEKFRYAFVALESDEAVKKALAMHGAIVHGHAITVLKSETPVIPVNPLLLPQTQEEIESCARTIYVANVDRSVTEKTLQKVCEDFAGPVSRLHVQTKQYAAANVAFVEFIEAKSAGLALQLTGRRLGNRSIRVNPSKTPLRTMRKSNNNQAQQHRGEGEKAPAPEPSTPAPESTMETKSDDVDGNAPAGNSPVKKVYVANIPKNMSPGSLRALFSECGGVAHIELLNHPKIKFPYAFIDFEDIESTNKALAMHGTHVDNVPLTVELTKNTTLKRRTIMSPEQREKAERTIYVTDIDPELDPSYIRARFDEECGKVNLFWHKTFEKGMDQAIAYVEFVEQSSVDKALSFCRTHFLNDKTLVKIRYSLTALRAREGADGGCHTPDLVTTSPASAKGGADDAPAEVVKDSVVRDLSRLDLDAMSTAA</sequence>
<dbReference type="Pfam" id="PF00076">
    <property type="entry name" value="RRM_1"/>
    <property type="match status" value="3"/>
</dbReference>
<evidence type="ECO:0000256" key="1">
    <source>
        <dbReference type="PROSITE-ProRule" id="PRU00176"/>
    </source>
</evidence>
<dbReference type="PANTHER" id="PTHR32343">
    <property type="entry name" value="SERINE/ARGININE-RICH SPLICING FACTOR"/>
    <property type="match status" value="1"/>
</dbReference>
<keyword evidence="1" id="KW-0694">RNA-binding</keyword>
<feature type="compositionally biased region" description="Acidic residues" evidence="2">
    <location>
        <begin position="37"/>
        <end position="52"/>
    </location>
</feature>
<feature type="compositionally biased region" description="Polar residues" evidence="2">
    <location>
        <begin position="358"/>
        <end position="380"/>
    </location>
</feature>
<dbReference type="EMBL" id="HBEW01002007">
    <property type="protein sequence ID" value="CAD8578289.1"/>
    <property type="molecule type" value="Transcribed_RNA"/>
</dbReference>
<reference evidence="4" key="1">
    <citation type="submission" date="2021-01" db="EMBL/GenBank/DDBJ databases">
        <authorList>
            <person name="Corre E."/>
            <person name="Pelletier E."/>
            <person name="Niang G."/>
            <person name="Scheremetjew M."/>
            <person name="Finn R."/>
            <person name="Kale V."/>
            <person name="Holt S."/>
            <person name="Cochrane G."/>
            <person name="Meng A."/>
            <person name="Brown T."/>
            <person name="Cohen L."/>
        </authorList>
    </citation>
    <scope>NUCLEOTIDE SEQUENCE</scope>
    <source>
        <strain evidence="4">Clade-D-RCC2572</strain>
    </source>
</reference>
<evidence type="ECO:0000259" key="3">
    <source>
        <dbReference type="PROSITE" id="PS50102"/>
    </source>
</evidence>
<dbReference type="GO" id="GO:0003723">
    <property type="term" value="F:RNA binding"/>
    <property type="evidence" value="ECO:0007669"/>
    <property type="project" value="UniProtKB-UniRule"/>
</dbReference>
<feature type="domain" description="RRM" evidence="3">
    <location>
        <begin position="289"/>
        <end position="365"/>
    </location>
</feature>
<proteinExistence type="predicted"/>
<dbReference type="PANTHER" id="PTHR32343:SF22">
    <property type="entry name" value="LD29830P"/>
    <property type="match status" value="1"/>
</dbReference>
<dbReference type="SUPFAM" id="SSF54928">
    <property type="entry name" value="RNA-binding domain, RBD"/>
    <property type="match status" value="3"/>
</dbReference>
<accession>A0A7S0KDW1</accession>
<evidence type="ECO:0000256" key="2">
    <source>
        <dbReference type="SAM" id="MobiDB-lite"/>
    </source>
</evidence>
<evidence type="ECO:0000313" key="4">
    <source>
        <dbReference type="EMBL" id="CAD8578289.1"/>
    </source>
</evidence>
<dbReference type="AlphaFoldDB" id="A0A7S0KDW1"/>
<dbReference type="Gene3D" id="3.30.70.330">
    <property type="match status" value="4"/>
</dbReference>
<feature type="domain" description="RRM" evidence="3">
    <location>
        <begin position="515"/>
        <end position="594"/>
    </location>
</feature>
<gene>
    <name evidence="4" type="ORF">OMED0929_LOCUS1658</name>
</gene>
<feature type="domain" description="RRM" evidence="3">
    <location>
        <begin position="421"/>
        <end position="496"/>
    </location>
</feature>